<dbReference type="PANTHER" id="PTHR43045">
    <property type="entry name" value="SHIKIMATE TRANSPORTER"/>
    <property type="match status" value="1"/>
</dbReference>
<protein>
    <submittedName>
        <fullName evidence="9">MFS transporter</fullName>
    </submittedName>
</protein>
<dbReference type="InterPro" id="IPR036259">
    <property type="entry name" value="MFS_trans_sf"/>
</dbReference>
<dbReference type="Proteomes" id="UP001500540">
    <property type="component" value="Unassembled WGS sequence"/>
</dbReference>
<evidence type="ECO:0000313" key="9">
    <source>
        <dbReference type="EMBL" id="GAA3765263.1"/>
    </source>
</evidence>
<keyword evidence="2" id="KW-0813">Transport</keyword>
<evidence type="ECO:0000256" key="6">
    <source>
        <dbReference type="ARBA" id="ARBA00023136"/>
    </source>
</evidence>
<evidence type="ECO:0000256" key="4">
    <source>
        <dbReference type="ARBA" id="ARBA00022692"/>
    </source>
</evidence>
<feature type="transmembrane region" description="Helical" evidence="7">
    <location>
        <begin position="408"/>
        <end position="427"/>
    </location>
</feature>
<proteinExistence type="predicted"/>
<feature type="transmembrane region" description="Helical" evidence="7">
    <location>
        <begin position="121"/>
        <end position="144"/>
    </location>
</feature>
<evidence type="ECO:0000259" key="8">
    <source>
        <dbReference type="PROSITE" id="PS50850"/>
    </source>
</evidence>
<feature type="transmembrane region" description="Helical" evidence="7">
    <location>
        <begin position="187"/>
        <end position="209"/>
    </location>
</feature>
<dbReference type="InterPro" id="IPR020846">
    <property type="entry name" value="MFS_dom"/>
</dbReference>
<feature type="domain" description="Major facilitator superfamily (MFS) profile" evidence="8">
    <location>
        <begin position="21"/>
        <end position="432"/>
    </location>
</feature>
<dbReference type="Pfam" id="PF00083">
    <property type="entry name" value="Sugar_tr"/>
    <property type="match status" value="1"/>
</dbReference>
<feature type="transmembrane region" description="Helical" evidence="7">
    <location>
        <begin position="313"/>
        <end position="332"/>
    </location>
</feature>
<evidence type="ECO:0000256" key="7">
    <source>
        <dbReference type="SAM" id="Phobius"/>
    </source>
</evidence>
<evidence type="ECO:0000256" key="2">
    <source>
        <dbReference type="ARBA" id="ARBA00022448"/>
    </source>
</evidence>
<feature type="transmembrane region" description="Helical" evidence="7">
    <location>
        <begin position="338"/>
        <end position="362"/>
    </location>
</feature>
<dbReference type="InterPro" id="IPR005828">
    <property type="entry name" value="MFS_sugar_transport-like"/>
</dbReference>
<keyword evidence="10" id="KW-1185">Reference proteome</keyword>
<sequence length="443" mass="46595">MSQMTKTRATTRGDQTQVNKVIVSSFFGSTIEFYDFILYATATATVFVPVFFSTLNPLLAIVASYLTFAAGYVSRPLGGIIFGHFGDRIGRKRMLLVSMSVMGAVSVLVGLVPAIPMWGALMLLVLRLVQGIAIGGEWGGAALMSLEHAQTSKRGFAASFANAGGPAGAFLGTAALALFALLPQDQFLSWGWRVPFLFSVVLLAVGLYIRSQIAESPVFVAAMKAAESQKSLTRSLPIAQVLRRPRALIVIGLVGAGAFVIQALFSTFGLTYAVGAGVDRPVALWAFAFSQLFAAVAIPAFGALSDRVGRKPVMLAGYIGMAVLAFPLFWALAAGTTWLVFAVFLVALTILQSLTFGPMAAFLAENFGTTSRYTGASLGYQLAALIGAGFTPVIASTIFASSGGAIEGVIWFLIAGCAVSAIVLGFFTKESRHVEIDDTVASS</sequence>
<dbReference type="InterPro" id="IPR011701">
    <property type="entry name" value="MFS"/>
</dbReference>
<evidence type="ECO:0000256" key="1">
    <source>
        <dbReference type="ARBA" id="ARBA00004651"/>
    </source>
</evidence>
<dbReference type="PANTHER" id="PTHR43045:SF1">
    <property type="entry name" value="SHIKIMATE TRANSPORTER"/>
    <property type="match status" value="1"/>
</dbReference>
<dbReference type="Gene3D" id="1.20.1250.20">
    <property type="entry name" value="MFS general substrate transporter like domains"/>
    <property type="match status" value="2"/>
</dbReference>
<feature type="transmembrane region" description="Helical" evidence="7">
    <location>
        <begin position="247"/>
        <end position="270"/>
    </location>
</feature>
<feature type="transmembrane region" description="Helical" evidence="7">
    <location>
        <begin position="21"/>
        <end position="40"/>
    </location>
</feature>
<feature type="transmembrane region" description="Helical" evidence="7">
    <location>
        <begin position="282"/>
        <end position="301"/>
    </location>
</feature>
<feature type="transmembrane region" description="Helical" evidence="7">
    <location>
        <begin position="382"/>
        <end position="402"/>
    </location>
</feature>
<feature type="transmembrane region" description="Helical" evidence="7">
    <location>
        <begin position="46"/>
        <end position="73"/>
    </location>
</feature>
<dbReference type="SUPFAM" id="SSF103473">
    <property type="entry name" value="MFS general substrate transporter"/>
    <property type="match status" value="1"/>
</dbReference>
<evidence type="ECO:0000256" key="5">
    <source>
        <dbReference type="ARBA" id="ARBA00022989"/>
    </source>
</evidence>
<evidence type="ECO:0000256" key="3">
    <source>
        <dbReference type="ARBA" id="ARBA00022475"/>
    </source>
</evidence>
<feature type="transmembrane region" description="Helical" evidence="7">
    <location>
        <begin position="156"/>
        <end position="181"/>
    </location>
</feature>
<evidence type="ECO:0000313" key="10">
    <source>
        <dbReference type="Proteomes" id="UP001500540"/>
    </source>
</evidence>
<dbReference type="Pfam" id="PF07690">
    <property type="entry name" value="MFS_1"/>
    <property type="match status" value="1"/>
</dbReference>
<name>A0ABP7GL09_9MICO</name>
<keyword evidence="4 7" id="KW-0812">Transmembrane</keyword>
<dbReference type="PROSITE" id="PS50850">
    <property type="entry name" value="MFS"/>
    <property type="match status" value="1"/>
</dbReference>
<keyword evidence="6 7" id="KW-0472">Membrane</keyword>
<comment type="subcellular location">
    <subcellularLocation>
        <location evidence="1">Cell membrane</location>
        <topology evidence="1">Multi-pass membrane protein</topology>
    </subcellularLocation>
</comment>
<dbReference type="CDD" id="cd17369">
    <property type="entry name" value="MFS_ShiA_like"/>
    <property type="match status" value="1"/>
</dbReference>
<gene>
    <name evidence="9" type="ORF">GCM10022240_16870</name>
</gene>
<keyword evidence="5 7" id="KW-1133">Transmembrane helix</keyword>
<feature type="transmembrane region" description="Helical" evidence="7">
    <location>
        <begin position="94"/>
        <end position="115"/>
    </location>
</feature>
<reference evidence="10" key="1">
    <citation type="journal article" date="2019" name="Int. J. Syst. Evol. Microbiol.">
        <title>The Global Catalogue of Microorganisms (GCM) 10K type strain sequencing project: providing services to taxonomists for standard genome sequencing and annotation.</title>
        <authorList>
            <consortium name="The Broad Institute Genomics Platform"/>
            <consortium name="The Broad Institute Genome Sequencing Center for Infectious Disease"/>
            <person name="Wu L."/>
            <person name="Ma J."/>
        </authorList>
    </citation>
    <scope>NUCLEOTIDE SEQUENCE [LARGE SCALE GENOMIC DNA]</scope>
    <source>
        <strain evidence="10">JCM 16950</strain>
    </source>
</reference>
<accession>A0ABP7GL09</accession>
<comment type="caution">
    <text evidence="9">The sequence shown here is derived from an EMBL/GenBank/DDBJ whole genome shotgun (WGS) entry which is preliminary data.</text>
</comment>
<dbReference type="EMBL" id="BAABAF010000006">
    <property type="protein sequence ID" value="GAA3765263.1"/>
    <property type="molecule type" value="Genomic_DNA"/>
</dbReference>
<organism evidence="9 10">
    <name type="scientific">Microbacterium kribbense</name>
    <dbReference type="NCBI Taxonomy" id="433645"/>
    <lineage>
        <taxon>Bacteria</taxon>
        <taxon>Bacillati</taxon>
        <taxon>Actinomycetota</taxon>
        <taxon>Actinomycetes</taxon>
        <taxon>Micrococcales</taxon>
        <taxon>Microbacteriaceae</taxon>
        <taxon>Microbacterium</taxon>
    </lineage>
</organism>
<keyword evidence="3" id="KW-1003">Cell membrane</keyword>